<name>A0A1M5KH85_9ACTN</name>
<keyword evidence="2" id="KW-1185">Reference proteome</keyword>
<proteinExistence type="predicted"/>
<dbReference type="RefSeq" id="WP_143168126.1">
    <property type="nucleotide sequence ID" value="NZ_FQVU01000003.1"/>
</dbReference>
<dbReference type="AlphaFoldDB" id="A0A1M5KH85"/>
<dbReference type="Proteomes" id="UP000186132">
    <property type="component" value="Unassembled WGS sequence"/>
</dbReference>
<evidence type="ECO:0000313" key="2">
    <source>
        <dbReference type="Proteomes" id="UP000186132"/>
    </source>
</evidence>
<dbReference type="OrthoDB" id="5125216at2"/>
<protein>
    <submittedName>
        <fullName evidence="1">Uncharacterized protein</fullName>
    </submittedName>
</protein>
<gene>
    <name evidence="1" type="ORF">SAMN05443575_2159</name>
</gene>
<sequence>MKLSNLVYAAIGYTLGARAGRDRYESIVRAARRVSGSQTVQATAGVVQANVDQRVQRAKEAVATRLGGPPARSSHRARP</sequence>
<evidence type="ECO:0000313" key="1">
    <source>
        <dbReference type="EMBL" id="SHG52294.1"/>
    </source>
</evidence>
<dbReference type="STRING" id="1206085.SAMN05443575_2159"/>
<reference evidence="1 2" key="1">
    <citation type="submission" date="2016-11" db="EMBL/GenBank/DDBJ databases">
        <authorList>
            <person name="Jaros S."/>
            <person name="Januszkiewicz K."/>
            <person name="Wedrychowicz H."/>
        </authorList>
    </citation>
    <scope>NUCLEOTIDE SEQUENCE [LARGE SCALE GENOMIC DNA]</scope>
    <source>
        <strain evidence="1 2">DSM 45627</strain>
    </source>
</reference>
<accession>A0A1M5KH85</accession>
<dbReference type="EMBL" id="FQVU01000003">
    <property type="protein sequence ID" value="SHG52294.1"/>
    <property type="molecule type" value="Genomic_DNA"/>
</dbReference>
<organism evidence="1 2">
    <name type="scientific">Jatrophihabitans endophyticus</name>
    <dbReference type="NCBI Taxonomy" id="1206085"/>
    <lineage>
        <taxon>Bacteria</taxon>
        <taxon>Bacillati</taxon>
        <taxon>Actinomycetota</taxon>
        <taxon>Actinomycetes</taxon>
        <taxon>Jatrophihabitantales</taxon>
        <taxon>Jatrophihabitantaceae</taxon>
        <taxon>Jatrophihabitans</taxon>
    </lineage>
</organism>